<dbReference type="STRING" id="1747903.ASR47_1004231"/>
<evidence type="ECO:0000259" key="3">
    <source>
        <dbReference type="SMART" id="SM00062"/>
    </source>
</evidence>
<dbReference type="PANTHER" id="PTHR35936:SF25">
    <property type="entry name" value="ABC TRANSPORTER SUBSTRATE-BINDING PROTEIN"/>
    <property type="match status" value="1"/>
</dbReference>
<reference evidence="4 5" key="1">
    <citation type="submission" date="2016-04" db="EMBL/GenBank/DDBJ databases">
        <title>Draft genome sequence of Janthinobacterium psychrotolerans sp. nov., isolated from freshwater sediments in Denmark.</title>
        <authorList>
            <person name="Gong X."/>
            <person name="Skrivergaard S."/>
            <person name="Korsgaard B.S."/>
            <person name="Schreiber L."/>
            <person name="Marshall I.P."/>
            <person name="Finster K."/>
            <person name="Schramm A."/>
        </authorList>
    </citation>
    <scope>NUCLEOTIDE SEQUENCE [LARGE SCALE GENOMIC DNA]</scope>
    <source>
        <strain evidence="4 5">S3-2</strain>
    </source>
</reference>
<evidence type="ECO:0000313" key="5">
    <source>
        <dbReference type="Proteomes" id="UP000092713"/>
    </source>
</evidence>
<dbReference type="SUPFAM" id="SSF53850">
    <property type="entry name" value="Periplasmic binding protein-like II"/>
    <property type="match status" value="1"/>
</dbReference>
<name>A0A1A7BWJ3_9BURK</name>
<dbReference type="OrthoDB" id="8907081at2"/>
<keyword evidence="5" id="KW-1185">Reference proteome</keyword>
<keyword evidence="1 2" id="KW-0732">Signal</keyword>
<comment type="caution">
    <text evidence="4">The sequence shown here is derived from an EMBL/GenBank/DDBJ whole genome shotgun (WGS) entry which is preliminary data.</text>
</comment>
<gene>
    <name evidence="4" type="ORF">ASR47_1004231</name>
</gene>
<feature type="chain" id="PRO_5008355366" evidence="2">
    <location>
        <begin position="24"/>
        <end position="257"/>
    </location>
</feature>
<feature type="domain" description="Solute-binding protein family 3/N-terminal" evidence="3">
    <location>
        <begin position="30"/>
        <end position="257"/>
    </location>
</feature>
<dbReference type="PANTHER" id="PTHR35936">
    <property type="entry name" value="MEMBRANE-BOUND LYTIC MUREIN TRANSGLYCOSYLASE F"/>
    <property type="match status" value="1"/>
</dbReference>
<dbReference type="AlphaFoldDB" id="A0A1A7BWJ3"/>
<proteinExistence type="predicted"/>
<sequence>MAARLFVRVILLSLCLCWTQARTQPVDTAPLRVVGFPYPPFMAPDERGKPAGPMVALVAEAFRRMGQSASIELLPLPRALLQVETGEAVAMFTVKKTPEREAKYLFSSEPVLFQEYVIFVASDSTLAFRGDLNALAMASIGVVGGTSYGAIFDAAARQGTFKKLEMSSSHEANFRKLLANRMDAVVCSRAVGVEILRQLQATRRVKISGPPIETTQSHVMFNKAAATPQLVARFDMAVRAMRREGLVGGQRALRRHD</sequence>
<dbReference type="EMBL" id="LOCQ01000059">
    <property type="protein sequence ID" value="OBV37956.1"/>
    <property type="molecule type" value="Genomic_DNA"/>
</dbReference>
<accession>A0A1A7BWJ3</accession>
<dbReference type="SMART" id="SM00062">
    <property type="entry name" value="PBPb"/>
    <property type="match status" value="1"/>
</dbReference>
<evidence type="ECO:0000256" key="1">
    <source>
        <dbReference type="ARBA" id="ARBA00022729"/>
    </source>
</evidence>
<evidence type="ECO:0000313" key="4">
    <source>
        <dbReference type="EMBL" id="OBV37956.1"/>
    </source>
</evidence>
<dbReference type="Pfam" id="PF00497">
    <property type="entry name" value="SBP_bac_3"/>
    <property type="match status" value="1"/>
</dbReference>
<evidence type="ECO:0000256" key="2">
    <source>
        <dbReference type="SAM" id="SignalP"/>
    </source>
</evidence>
<dbReference type="Proteomes" id="UP000092713">
    <property type="component" value="Unassembled WGS sequence"/>
</dbReference>
<protein>
    <submittedName>
        <fullName evidence="4">Polar amino acid transport system substrate-binding protein</fullName>
    </submittedName>
</protein>
<dbReference type="InterPro" id="IPR001638">
    <property type="entry name" value="Solute-binding_3/MltF_N"/>
</dbReference>
<dbReference type="Gene3D" id="3.40.190.10">
    <property type="entry name" value="Periplasmic binding protein-like II"/>
    <property type="match status" value="2"/>
</dbReference>
<feature type="signal peptide" evidence="2">
    <location>
        <begin position="1"/>
        <end position="23"/>
    </location>
</feature>
<organism evidence="4 5">
    <name type="scientific">Janthinobacterium psychrotolerans</name>
    <dbReference type="NCBI Taxonomy" id="1747903"/>
    <lineage>
        <taxon>Bacteria</taxon>
        <taxon>Pseudomonadati</taxon>
        <taxon>Pseudomonadota</taxon>
        <taxon>Betaproteobacteria</taxon>
        <taxon>Burkholderiales</taxon>
        <taxon>Oxalobacteraceae</taxon>
        <taxon>Janthinobacterium</taxon>
    </lineage>
</organism>